<dbReference type="SUPFAM" id="SSF48452">
    <property type="entry name" value="TPR-like"/>
    <property type="match status" value="2"/>
</dbReference>
<keyword evidence="5" id="KW-1185">Reference proteome</keyword>
<dbReference type="STRING" id="1122156.SAMN02745117_00007"/>
<sequence>MKAMPMKWPHSPAAKPLWRSGLAAVLLALAGSAALASGAEAEGRTQAQWQTLYQQAQQHYQSQDHAAAEQAAREALRVAEAGQGNVQPYIASSLNILALVRQQQGEPEEAVALLRRALEISETALGEHLNTASLALNLGNALDGLQQPQQALPAYARALQITDALADASDPHTAQVQQEALASLGRVHAALGQSEQAAAYHQRLLEGTTALPQARHAETLLRQGLELQQQGQLAQARPLLEQAVQLYQAQAEPGQTPHGSRINALSALAALYQQQNEYALAEPLHRQAVELRRAANPQDPALAGHLNELALWHWQRKEYEQARPLLEQALELARQHQGDVSLPVAHMTSNLAQLEGVQGHENPSKTLHQQALALFEQLPREQPVLLGQAQTLNFLAGFDYRKRRFGEAEAQFLQALNLLEQAVGTDDERLLPVLENLETLKISQGRSSEAAQYRRRVERIKEAQKP</sequence>
<proteinExistence type="predicted"/>
<dbReference type="Gene3D" id="1.25.40.10">
    <property type="entry name" value="Tetratricopeptide repeat domain"/>
    <property type="match status" value="3"/>
</dbReference>
<protein>
    <submittedName>
        <fullName evidence="4">Tetratricopeptide repeat-containing protein</fullName>
    </submittedName>
</protein>
<reference evidence="4 5" key="1">
    <citation type="submission" date="2016-11" db="EMBL/GenBank/DDBJ databases">
        <authorList>
            <person name="Jaros S."/>
            <person name="Januszkiewicz K."/>
            <person name="Wedrychowicz H."/>
        </authorList>
    </citation>
    <scope>NUCLEOTIDE SEQUENCE [LARGE SCALE GENOMIC DNA]</scope>
    <source>
        <strain evidence="4 5">DSM 16112</strain>
    </source>
</reference>
<dbReference type="InterPro" id="IPR011990">
    <property type="entry name" value="TPR-like_helical_dom_sf"/>
</dbReference>
<keyword evidence="3" id="KW-0732">Signal</keyword>
<dbReference type="InterPro" id="IPR019734">
    <property type="entry name" value="TPR_rpt"/>
</dbReference>
<keyword evidence="2" id="KW-0802">TPR repeat</keyword>
<evidence type="ECO:0000313" key="5">
    <source>
        <dbReference type="Proteomes" id="UP000184327"/>
    </source>
</evidence>
<dbReference type="Pfam" id="PF13424">
    <property type="entry name" value="TPR_12"/>
    <property type="match status" value="3"/>
</dbReference>
<name>A0A1M4S6X9_9BURK</name>
<keyword evidence="1" id="KW-0677">Repeat</keyword>
<dbReference type="EMBL" id="FQUZ01000001">
    <property type="protein sequence ID" value="SHE27963.1"/>
    <property type="molecule type" value="Genomic_DNA"/>
</dbReference>
<evidence type="ECO:0000313" key="4">
    <source>
        <dbReference type="EMBL" id="SHE27963.1"/>
    </source>
</evidence>
<dbReference type="Proteomes" id="UP000184327">
    <property type="component" value="Unassembled WGS sequence"/>
</dbReference>
<organism evidence="4 5">
    <name type="scientific">Lampropedia hyalina DSM 16112</name>
    <dbReference type="NCBI Taxonomy" id="1122156"/>
    <lineage>
        <taxon>Bacteria</taxon>
        <taxon>Pseudomonadati</taxon>
        <taxon>Pseudomonadota</taxon>
        <taxon>Betaproteobacteria</taxon>
        <taxon>Burkholderiales</taxon>
        <taxon>Comamonadaceae</taxon>
        <taxon>Lampropedia</taxon>
    </lineage>
</organism>
<feature type="chain" id="PRO_5013177572" evidence="3">
    <location>
        <begin position="37"/>
        <end position="466"/>
    </location>
</feature>
<dbReference type="Pfam" id="PF13374">
    <property type="entry name" value="TPR_10"/>
    <property type="match status" value="1"/>
</dbReference>
<dbReference type="AlphaFoldDB" id="A0A1M4S6X9"/>
<evidence type="ECO:0000256" key="2">
    <source>
        <dbReference type="ARBA" id="ARBA00022803"/>
    </source>
</evidence>
<dbReference type="PANTHER" id="PTHR45641:SF19">
    <property type="entry name" value="NEPHROCYSTIN-3"/>
    <property type="match status" value="1"/>
</dbReference>
<accession>A0A1M4S6X9</accession>
<dbReference type="Pfam" id="PF13176">
    <property type="entry name" value="TPR_7"/>
    <property type="match status" value="1"/>
</dbReference>
<evidence type="ECO:0000256" key="1">
    <source>
        <dbReference type="ARBA" id="ARBA00022737"/>
    </source>
</evidence>
<dbReference type="SMART" id="SM00028">
    <property type="entry name" value="TPR"/>
    <property type="match status" value="8"/>
</dbReference>
<gene>
    <name evidence="4" type="ORF">SAMN02745117_00007</name>
</gene>
<evidence type="ECO:0000256" key="3">
    <source>
        <dbReference type="SAM" id="SignalP"/>
    </source>
</evidence>
<dbReference type="PANTHER" id="PTHR45641">
    <property type="entry name" value="TETRATRICOPEPTIDE REPEAT PROTEIN (AFU_ORTHOLOGUE AFUA_6G03870)"/>
    <property type="match status" value="1"/>
</dbReference>
<feature type="signal peptide" evidence="3">
    <location>
        <begin position="1"/>
        <end position="36"/>
    </location>
</feature>